<accession>A0ACA9RUC8</accession>
<comment type="caution">
    <text evidence="1">The sequence shown here is derived from an EMBL/GenBank/DDBJ whole genome shotgun (WGS) entry which is preliminary data.</text>
</comment>
<organism evidence="1 2">
    <name type="scientific">Racocetra persica</name>
    <dbReference type="NCBI Taxonomy" id="160502"/>
    <lineage>
        <taxon>Eukaryota</taxon>
        <taxon>Fungi</taxon>
        <taxon>Fungi incertae sedis</taxon>
        <taxon>Mucoromycota</taxon>
        <taxon>Glomeromycotina</taxon>
        <taxon>Glomeromycetes</taxon>
        <taxon>Diversisporales</taxon>
        <taxon>Gigasporaceae</taxon>
        <taxon>Racocetra</taxon>
    </lineage>
</organism>
<dbReference type="EMBL" id="CAJVQC010071767">
    <property type="protein sequence ID" value="CAG8810898.1"/>
    <property type="molecule type" value="Genomic_DNA"/>
</dbReference>
<protein>
    <submittedName>
        <fullName evidence="1">21096_t:CDS:1</fullName>
    </submittedName>
</protein>
<sequence length="185" mass="19701">ELVQKQQVFVIGMGSYEWLFTDITNYLVGYAVVRGLGAHDRLVKSNDLDGHNAPIGWLRQLCAAMVFPNSSGYSSAKDLVTKILNSGGFGSITTSNEGNNLDGCNALIGWLRQLCAAKAFPNSGEYGSGNENLKLSVCHWNNDLDGCNAPIAKVFPNSSGYGSAKDLVTKILNSGGFGSITTSNE</sequence>
<evidence type="ECO:0000313" key="2">
    <source>
        <dbReference type="Proteomes" id="UP000789920"/>
    </source>
</evidence>
<proteinExistence type="predicted"/>
<dbReference type="Proteomes" id="UP000789920">
    <property type="component" value="Unassembled WGS sequence"/>
</dbReference>
<keyword evidence="2" id="KW-1185">Reference proteome</keyword>
<reference evidence="1" key="1">
    <citation type="submission" date="2021-06" db="EMBL/GenBank/DDBJ databases">
        <authorList>
            <person name="Kallberg Y."/>
            <person name="Tangrot J."/>
            <person name="Rosling A."/>
        </authorList>
    </citation>
    <scope>NUCLEOTIDE SEQUENCE</scope>
    <source>
        <strain evidence="1">MA461A</strain>
    </source>
</reference>
<feature type="non-terminal residue" evidence="1">
    <location>
        <position position="185"/>
    </location>
</feature>
<evidence type="ECO:0000313" key="1">
    <source>
        <dbReference type="EMBL" id="CAG8810898.1"/>
    </source>
</evidence>
<name>A0ACA9RUC8_9GLOM</name>
<feature type="non-terminal residue" evidence="1">
    <location>
        <position position="1"/>
    </location>
</feature>
<gene>
    <name evidence="1" type="ORF">RPERSI_LOCUS23186</name>
</gene>